<dbReference type="InterPro" id="IPR001810">
    <property type="entry name" value="F-box_dom"/>
</dbReference>
<dbReference type="SMART" id="SM00256">
    <property type="entry name" value="FBOX"/>
    <property type="match status" value="1"/>
</dbReference>
<evidence type="ECO:0000256" key="1">
    <source>
        <dbReference type="SAM" id="MobiDB-lite"/>
    </source>
</evidence>
<dbReference type="Pfam" id="PF00646">
    <property type="entry name" value="F-box"/>
    <property type="match status" value="1"/>
</dbReference>
<feature type="compositionally biased region" description="Basic and acidic residues" evidence="1">
    <location>
        <begin position="243"/>
        <end position="256"/>
    </location>
</feature>
<dbReference type="SUPFAM" id="SSF81383">
    <property type="entry name" value="F-box domain"/>
    <property type="match status" value="1"/>
</dbReference>
<feature type="region of interest" description="Disordered" evidence="1">
    <location>
        <begin position="235"/>
        <end position="267"/>
    </location>
</feature>
<organism evidence="3 4">
    <name type="scientific">Orbilia ellipsospora</name>
    <dbReference type="NCBI Taxonomy" id="2528407"/>
    <lineage>
        <taxon>Eukaryota</taxon>
        <taxon>Fungi</taxon>
        <taxon>Dikarya</taxon>
        <taxon>Ascomycota</taxon>
        <taxon>Pezizomycotina</taxon>
        <taxon>Orbiliomycetes</taxon>
        <taxon>Orbiliales</taxon>
        <taxon>Orbiliaceae</taxon>
        <taxon>Orbilia</taxon>
    </lineage>
</organism>
<gene>
    <name evidence="3" type="ORF">TWF694_002654</name>
</gene>
<dbReference type="AlphaFoldDB" id="A0AAV9X2K8"/>
<protein>
    <recommendedName>
        <fullName evidence="2">F-box domain-containing protein</fullName>
    </recommendedName>
</protein>
<accession>A0AAV9X2K8</accession>
<sequence length="376" mass="43084">MNILKLPTELQHEILKHLDWDDHFIASLVCPRWGTILQDETFRRKRYLYDRIDPEAPDHRGYIKFWGLRRYLPNDPGPPWRSKVREGGYLSLHGLLWTERLIISIRKDTAGAVTSRLLLAADAKGYQKVPAGGISVLKHAHDGRWGVHNYFDITESPLLKSDTIYFWGGEALSESDVEGLAKLSLADTDSESDIEVLPPMLPFMVKKFNIPERLRKLPNGLPVVRFRNPVRVRTLSSGKTPNKKAEKKKEEAHDRSPSNYKNQDKNVSVPAGMFDASIYSAPVSKKYVGSNGDAIGNIINITGEYLKEQLLKNPSTMECWAVFDSVPRYQYEEPRFLFGYRDPRKDIVLDVTVLRSEPQKRKKRSFFSKSPSVRMI</sequence>
<keyword evidence="4" id="KW-1185">Reference proteome</keyword>
<reference evidence="3 4" key="1">
    <citation type="submission" date="2019-10" db="EMBL/GenBank/DDBJ databases">
        <authorList>
            <person name="Palmer J.M."/>
        </authorList>
    </citation>
    <scope>NUCLEOTIDE SEQUENCE [LARGE SCALE GENOMIC DNA]</scope>
    <source>
        <strain evidence="3 4">TWF694</strain>
    </source>
</reference>
<proteinExistence type="predicted"/>
<dbReference type="Gene3D" id="1.20.1280.50">
    <property type="match status" value="1"/>
</dbReference>
<dbReference type="InterPro" id="IPR036047">
    <property type="entry name" value="F-box-like_dom_sf"/>
</dbReference>
<dbReference type="EMBL" id="JAVHJO010000011">
    <property type="protein sequence ID" value="KAK6533723.1"/>
    <property type="molecule type" value="Genomic_DNA"/>
</dbReference>
<evidence type="ECO:0000313" key="3">
    <source>
        <dbReference type="EMBL" id="KAK6533723.1"/>
    </source>
</evidence>
<comment type="caution">
    <text evidence="3">The sequence shown here is derived from an EMBL/GenBank/DDBJ whole genome shotgun (WGS) entry which is preliminary data.</text>
</comment>
<name>A0AAV9X2K8_9PEZI</name>
<feature type="domain" description="F-box" evidence="2">
    <location>
        <begin position="1"/>
        <end position="45"/>
    </location>
</feature>
<dbReference type="Proteomes" id="UP001365542">
    <property type="component" value="Unassembled WGS sequence"/>
</dbReference>
<evidence type="ECO:0000313" key="4">
    <source>
        <dbReference type="Proteomes" id="UP001365542"/>
    </source>
</evidence>
<evidence type="ECO:0000259" key="2">
    <source>
        <dbReference type="PROSITE" id="PS50181"/>
    </source>
</evidence>
<dbReference type="PROSITE" id="PS50181">
    <property type="entry name" value="FBOX"/>
    <property type="match status" value="1"/>
</dbReference>